<comment type="caution">
    <text evidence="1">The sequence shown here is derived from an EMBL/GenBank/DDBJ whole genome shotgun (WGS) entry which is preliminary data.</text>
</comment>
<evidence type="ECO:0000313" key="1">
    <source>
        <dbReference type="EMBL" id="KAI5660044.1"/>
    </source>
</evidence>
<sequence length="556" mass="60871">MESWSYISGGKNFVSDESVSATDGIARGKNGFMGWDLKSSSSFENISLMCSSQEGIKNQEFIELGSSDMIRKSLVNDSITDVFSSQYGYGRVYNPVTAPPNTVSGEEESSSKLSSSIVDSNCWDSSLIDLKLGRFPDHKDVQPKVNASNFSSTESPIPTKRARAGSLSSQTPFCQVHGCKKDLSSSKDYHKRHKVCEIHSKTAKVIVNGIEQRFCQQCSRFHLLAEFDDGKRSCRKRLAGHNERRRKPHIGMHSGRAGRLFQSYNGTRYQGTSFALSSFVCQDILPGSLLHQQKCEMNDWYKNVKVEDEADYSPQLGIPNTKGQTHSKSHLTSFSAEKQCPPSMHDDGLIAVTRSEMQENSNSFLHSMSTSDFDSRSLFNNSSLGNEELTVLDSSSTVQGLPALSSSGCALSLLSSQPQKSSNQSSGIPTALPLITPSSHSHYNVTQVSEKLMRVSPQTSTSGVSNAFHSSGINSTEETQMEPILMSDGIDSVSYGINGIIHGSGYINAKDSVSCGDGSSTIDLLQLSSQLQRVEHQRQSMQVKQETDAFFGLRIT</sequence>
<accession>A0ACC0AIQ5</accession>
<organism evidence="1 2">
    <name type="scientific">Catharanthus roseus</name>
    <name type="common">Madagascar periwinkle</name>
    <name type="synonym">Vinca rosea</name>
    <dbReference type="NCBI Taxonomy" id="4058"/>
    <lineage>
        <taxon>Eukaryota</taxon>
        <taxon>Viridiplantae</taxon>
        <taxon>Streptophyta</taxon>
        <taxon>Embryophyta</taxon>
        <taxon>Tracheophyta</taxon>
        <taxon>Spermatophyta</taxon>
        <taxon>Magnoliopsida</taxon>
        <taxon>eudicotyledons</taxon>
        <taxon>Gunneridae</taxon>
        <taxon>Pentapetalae</taxon>
        <taxon>asterids</taxon>
        <taxon>lamiids</taxon>
        <taxon>Gentianales</taxon>
        <taxon>Apocynaceae</taxon>
        <taxon>Rauvolfioideae</taxon>
        <taxon>Vinceae</taxon>
        <taxon>Catharanthinae</taxon>
        <taxon>Catharanthus</taxon>
    </lineage>
</organism>
<keyword evidence="2" id="KW-1185">Reference proteome</keyword>
<gene>
    <name evidence="1" type="ORF">M9H77_28837</name>
</gene>
<dbReference type="EMBL" id="CM044706">
    <property type="protein sequence ID" value="KAI5660044.1"/>
    <property type="molecule type" value="Genomic_DNA"/>
</dbReference>
<protein>
    <submittedName>
        <fullName evidence="1">Uncharacterized protein</fullName>
    </submittedName>
</protein>
<reference evidence="2" key="1">
    <citation type="journal article" date="2023" name="Nat. Plants">
        <title>Single-cell RNA sequencing provides a high-resolution roadmap for understanding the multicellular compartmentation of specialized metabolism.</title>
        <authorList>
            <person name="Sun S."/>
            <person name="Shen X."/>
            <person name="Li Y."/>
            <person name="Li Y."/>
            <person name="Wang S."/>
            <person name="Li R."/>
            <person name="Zhang H."/>
            <person name="Shen G."/>
            <person name="Guo B."/>
            <person name="Wei J."/>
            <person name="Xu J."/>
            <person name="St-Pierre B."/>
            <person name="Chen S."/>
            <person name="Sun C."/>
        </authorList>
    </citation>
    <scope>NUCLEOTIDE SEQUENCE [LARGE SCALE GENOMIC DNA]</scope>
</reference>
<proteinExistence type="predicted"/>
<evidence type="ECO:0000313" key="2">
    <source>
        <dbReference type="Proteomes" id="UP001060085"/>
    </source>
</evidence>
<name>A0ACC0AIQ5_CATRO</name>
<dbReference type="Proteomes" id="UP001060085">
    <property type="component" value="Linkage Group LG06"/>
</dbReference>